<keyword evidence="3" id="KW-1185">Reference proteome</keyword>
<feature type="region of interest" description="Disordered" evidence="1">
    <location>
        <begin position="91"/>
        <end position="119"/>
    </location>
</feature>
<gene>
    <name evidence="2" type="ORF">RIF29_26897</name>
</gene>
<evidence type="ECO:0000256" key="1">
    <source>
        <dbReference type="SAM" id="MobiDB-lite"/>
    </source>
</evidence>
<evidence type="ECO:0000313" key="3">
    <source>
        <dbReference type="Proteomes" id="UP001372338"/>
    </source>
</evidence>
<protein>
    <submittedName>
        <fullName evidence="2">Uncharacterized protein</fullName>
    </submittedName>
</protein>
<proteinExistence type="predicted"/>
<comment type="caution">
    <text evidence="2">The sequence shown here is derived from an EMBL/GenBank/DDBJ whole genome shotgun (WGS) entry which is preliminary data.</text>
</comment>
<feature type="compositionally biased region" description="Polar residues" evidence="1">
    <location>
        <begin position="108"/>
        <end position="119"/>
    </location>
</feature>
<name>A0AAN9EVG6_CROPI</name>
<evidence type="ECO:0000313" key="2">
    <source>
        <dbReference type="EMBL" id="KAK7260658.1"/>
    </source>
</evidence>
<dbReference type="PANTHER" id="PTHR35737:SF1">
    <property type="entry name" value="CRYPTIC LOCI REGULATOR"/>
    <property type="match status" value="1"/>
</dbReference>
<dbReference type="EMBL" id="JAYWIO010000005">
    <property type="protein sequence ID" value="KAK7260658.1"/>
    <property type="molecule type" value="Genomic_DNA"/>
</dbReference>
<reference evidence="2 3" key="1">
    <citation type="submission" date="2024-01" db="EMBL/GenBank/DDBJ databases">
        <title>The genomes of 5 underutilized Papilionoideae crops provide insights into root nodulation and disease resistanc.</title>
        <authorList>
            <person name="Yuan L."/>
        </authorList>
    </citation>
    <scope>NUCLEOTIDE SEQUENCE [LARGE SCALE GENOMIC DNA]</scope>
    <source>
        <strain evidence="2">ZHUSHIDOU_FW_LH</strain>
        <tissue evidence="2">Leaf</tissue>
    </source>
</reference>
<accession>A0AAN9EVG6</accession>
<dbReference type="Proteomes" id="UP001372338">
    <property type="component" value="Unassembled WGS sequence"/>
</dbReference>
<dbReference type="PANTHER" id="PTHR35737">
    <property type="entry name" value="CRYPTIC LOCI REGULATOR"/>
    <property type="match status" value="1"/>
</dbReference>
<organism evidence="2 3">
    <name type="scientific">Crotalaria pallida</name>
    <name type="common">Smooth rattlebox</name>
    <name type="synonym">Crotalaria striata</name>
    <dbReference type="NCBI Taxonomy" id="3830"/>
    <lineage>
        <taxon>Eukaryota</taxon>
        <taxon>Viridiplantae</taxon>
        <taxon>Streptophyta</taxon>
        <taxon>Embryophyta</taxon>
        <taxon>Tracheophyta</taxon>
        <taxon>Spermatophyta</taxon>
        <taxon>Magnoliopsida</taxon>
        <taxon>eudicotyledons</taxon>
        <taxon>Gunneridae</taxon>
        <taxon>Pentapetalae</taxon>
        <taxon>rosids</taxon>
        <taxon>fabids</taxon>
        <taxon>Fabales</taxon>
        <taxon>Fabaceae</taxon>
        <taxon>Papilionoideae</taxon>
        <taxon>50 kb inversion clade</taxon>
        <taxon>genistoids sensu lato</taxon>
        <taxon>core genistoids</taxon>
        <taxon>Crotalarieae</taxon>
        <taxon>Crotalaria</taxon>
    </lineage>
</organism>
<feature type="region of interest" description="Disordered" evidence="1">
    <location>
        <begin position="30"/>
        <end position="61"/>
    </location>
</feature>
<dbReference type="AlphaFoldDB" id="A0AAN9EVG6"/>
<sequence length="189" mass="21529">MDSATAATTTSHDDDWELRNDDGFVYKLKKRRIDPSESQPPPSTDAGAAAEEYAGARRRERKKRTLLKLKAKYESEIRQWDNLSNRLRAMQDRAAQLQREREREQEQTPEVASSSSSEMVTAVDSVGGTVLDELLSQVEAQEAIIHDFSNLCDVAEAMCNKQEEQFKQSLFNLPVWASPRELMKFLCDD</sequence>